<feature type="chain" id="PRO_5040977353" description="DUF7738 domain-containing protein" evidence="1">
    <location>
        <begin position="25"/>
        <end position="189"/>
    </location>
</feature>
<evidence type="ECO:0000313" key="4">
    <source>
        <dbReference type="Proteomes" id="UP001143545"/>
    </source>
</evidence>
<dbReference type="RefSeq" id="WP_281753968.1">
    <property type="nucleotide sequence ID" value="NZ_BRVP01000009.1"/>
</dbReference>
<dbReference type="Pfam" id="PF24880">
    <property type="entry name" value="DUF7738"/>
    <property type="match status" value="1"/>
</dbReference>
<evidence type="ECO:0000313" key="3">
    <source>
        <dbReference type="EMBL" id="GLB52593.1"/>
    </source>
</evidence>
<evidence type="ECO:0000256" key="1">
    <source>
        <dbReference type="SAM" id="SignalP"/>
    </source>
</evidence>
<name>A0A9W6B4P2_9FLAO</name>
<dbReference type="InterPro" id="IPR056640">
    <property type="entry name" value="DUF7738"/>
</dbReference>
<gene>
    <name evidence="3" type="ORF">NBRC110019_16330</name>
</gene>
<keyword evidence="1" id="KW-0732">Signal</keyword>
<organism evidence="3 4">
    <name type="scientific">Neptunitalea chrysea</name>
    <dbReference type="NCBI Taxonomy" id="1647581"/>
    <lineage>
        <taxon>Bacteria</taxon>
        <taxon>Pseudomonadati</taxon>
        <taxon>Bacteroidota</taxon>
        <taxon>Flavobacteriia</taxon>
        <taxon>Flavobacteriales</taxon>
        <taxon>Flavobacteriaceae</taxon>
        <taxon>Neptunitalea</taxon>
    </lineage>
</organism>
<keyword evidence="4" id="KW-1185">Reference proteome</keyword>
<sequence>MSRLKHLYSLLILCFFLVNGTAFAQKKAYVITYNEQGITIDGVHISIKNSVKQLEDLIGTTARTQKFAGTAYAHIFDEAGMVVYSNDNHVEGLTLNFMANYEQGGPTKAFKGDFSINGTKVSKKTHQKTIYNLTDVDMHCPGSTYCDLQILQTPASCIISFNKKGKVAVANFTFVHPYIKPGNSKKPVN</sequence>
<dbReference type="EMBL" id="BRVP01000009">
    <property type="protein sequence ID" value="GLB52593.1"/>
    <property type="molecule type" value="Genomic_DNA"/>
</dbReference>
<feature type="signal peptide" evidence="1">
    <location>
        <begin position="1"/>
        <end position="24"/>
    </location>
</feature>
<evidence type="ECO:0000259" key="2">
    <source>
        <dbReference type="Pfam" id="PF24880"/>
    </source>
</evidence>
<reference evidence="3" key="1">
    <citation type="submission" date="2022-07" db="EMBL/GenBank/DDBJ databases">
        <title>Taxonomy of Novel Oxalotrophic and Methylotrophic Bacteria.</title>
        <authorList>
            <person name="Sahin N."/>
            <person name="Tani A."/>
        </authorList>
    </citation>
    <scope>NUCLEOTIDE SEQUENCE</scope>
    <source>
        <strain evidence="3">AM327</strain>
    </source>
</reference>
<comment type="caution">
    <text evidence="3">The sequence shown here is derived from an EMBL/GenBank/DDBJ whole genome shotgun (WGS) entry which is preliminary data.</text>
</comment>
<proteinExistence type="predicted"/>
<dbReference type="Proteomes" id="UP001143545">
    <property type="component" value="Unassembled WGS sequence"/>
</dbReference>
<dbReference type="AlphaFoldDB" id="A0A9W6B4P2"/>
<accession>A0A9W6B4P2</accession>
<feature type="domain" description="DUF7738" evidence="2">
    <location>
        <begin position="31"/>
        <end position="130"/>
    </location>
</feature>
<protein>
    <recommendedName>
        <fullName evidence="2">DUF7738 domain-containing protein</fullName>
    </recommendedName>
</protein>